<evidence type="ECO:0000313" key="1">
    <source>
        <dbReference type="EMBL" id="KAI2392349.1"/>
    </source>
</evidence>
<protein>
    <submittedName>
        <fullName evidence="1">Uncharacterized protein</fullName>
    </submittedName>
</protein>
<accession>A0ACB8V685</accession>
<organism evidence="1">
    <name type="scientific">Ophidiomyces ophidiicola</name>
    <dbReference type="NCBI Taxonomy" id="1387563"/>
    <lineage>
        <taxon>Eukaryota</taxon>
        <taxon>Fungi</taxon>
        <taxon>Dikarya</taxon>
        <taxon>Ascomycota</taxon>
        <taxon>Pezizomycotina</taxon>
        <taxon>Eurotiomycetes</taxon>
        <taxon>Eurotiomycetidae</taxon>
        <taxon>Onygenales</taxon>
        <taxon>Onygenaceae</taxon>
        <taxon>Ophidiomyces</taxon>
    </lineage>
</organism>
<sequence>MESSKGDSFNLLRDVGLSEDEDFLKESLDAERWLEARKAQERSDEAVPEASVGGSVPVYESGSPIQPSSSLSTIRQSSYLTLTAIPRSRASQQAEASVSPGMLIGSFQLKTENANRKNTANFEVECIDLTHDKPVIVASSSHTVGTETQGAAQPLTAVSSQYQPLHYRQQQMPRAPYPGYNSVNAPSATPMHGEEFMQRPFTSSAFLPATATNASHIQHRKVDSSSLNGYLNVIPQQALPNISLPHIPFAPILNGLAPQLGGIYDGTRSQDEANVELRKLLDNIRPDQDLERNCEGTPRAMKYTLMEHQKLGLAWMKSMEEGSNRGGILADDMGLGKTIQALALILSRPSSDFSCKATLVVAPVFLMHQWKREIEQKIKTGSQLSVYILHGDKKTTPFSILRKYDVVLTSYGTVASEFGRREQLDLVARQTPNLYQSHPLHSKLSVFGEQSKWHRVILDEAQCIKNRKTKAAQACCYIESTYRWCMSGTPMMNCIKELYSLLRFLRIGPYNHLERFNTAFSRPLQSGSRKDQYDAMKRLQALLKATLLRRTKTSKINGQPILQLPPKTIEKIHVVFSEDETRVYNILEARTRSQFTNYLDAGTVGRHYSNVLVMLLRLRQACCHPHLVKIARPDLAINIGNIDLIGNAKLLSNEVVTRLTQNGDVECPVCIDAVDNAIIFFPCGHNICAECFSKISDPSRAVVQGIDGILEIKCPNCRARIDPKKVTDSNSFQKVFVTGDYVDTVENNNDDNEESDTSDEDSDDSEAEPSYTFIDAETDVIPKPKKRKRTGTVKEDKKYLVDLKRAGLRNAKAKRKYIRHLKKNWETSTKIEKALEIIRDIESQGNGEKVIIFSQFTSLLDLLEVPIARERWGYRRYDGSMSPVERNGAVLDFTDNSNCRIMLVSLKAGNSGLNLVSASQVIIFDPFWNPYVEDQAIDRAHRIGQTRPVTVHRILVQNTVEDRILQLQEEKRELIESALDEKASMKLGRLEVHELAFLFNVPRNRGR</sequence>
<proteinExistence type="predicted"/>
<reference evidence="1" key="1">
    <citation type="journal article" date="2022" name="bioRxiv">
        <title>Population genetic analysis of Ophidiomyces ophidiicola, the causative agent of snake fungal disease, indicates recent introductions to the USA.</title>
        <authorList>
            <person name="Ladner J.T."/>
            <person name="Palmer J.M."/>
            <person name="Ettinger C.L."/>
            <person name="Stajich J.E."/>
            <person name="Farrell T.M."/>
            <person name="Glorioso B.M."/>
            <person name="Lawson B."/>
            <person name="Price S.J."/>
            <person name="Stengle A.G."/>
            <person name="Grear D.A."/>
            <person name="Lorch J.M."/>
        </authorList>
    </citation>
    <scope>NUCLEOTIDE SEQUENCE</scope>
    <source>
        <strain evidence="1">NWHC 24266-5</strain>
    </source>
</reference>
<name>A0ACB8V685_9EURO</name>
<dbReference type="EMBL" id="JALBCA010000007">
    <property type="protein sequence ID" value="KAI2392349.1"/>
    <property type="molecule type" value="Genomic_DNA"/>
</dbReference>
<gene>
    <name evidence="1" type="ORF">LOY88_000734</name>
</gene>
<comment type="caution">
    <text evidence="1">The sequence shown here is derived from an EMBL/GenBank/DDBJ whole genome shotgun (WGS) entry which is preliminary data.</text>
</comment>